<comment type="subcellular location">
    <subcellularLocation>
        <location evidence="1 7">Cell membrane</location>
        <topology evidence="1 7">Multi-pass membrane protein</topology>
    </subcellularLocation>
</comment>
<dbReference type="InterPro" id="IPR035906">
    <property type="entry name" value="MetI-like_sf"/>
</dbReference>
<sequence>MRGIRYAVLVALSLLFLAPFLFMLSTSLKTPEKIFTATMEWIPSPVVWKNYPDAIARFPFWRYVGNTLFICALTVLGTVLSSSLAAYAFARLRFKAREPLFFLMLATIMLPAQVTLLPTFLLFRALGWSGSWLPLIVPAFFGNPFSIFLLRQFFLTIPQELSDAARLDGCTDFGIFWRVLIPLARPALATVALFAFLGAWTDFQGPLIYLHDESQYTLALGLQSFLGRHESQWNLLMATSTVITVPLIIVFLLVQKTFVKGIVLSGLKG</sequence>
<dbReference type="GO" id="GO:0005886">
    <property type="term" value="C:plasma membrane"/>
    <property type="evidence" value="ECO:0007669"/>
    <property type="project" value="UniProtKB-SubCell"/>
</dbReference>
<accession>A0A7W9SW80</accession>
<dbReference type="PANTHER" id="PTHR43744:SF12">
    <property type="entry name" value="ABC TRANSPORTER PERMEASE PROTEIN MG189-RELATED"/>
    <property type="match status" value="1"/>
</dbReference>
<feature type="transmembrane region" description="Helical" evidence="7">
    <location>
        <begin position="233"/>
        <end position="254"/>
    </location>
</feature>
<evidence type="ECO:0000256" key="4">
    <source>
        <dbReference type="ARBA" id="ARBA00022692"/>
    </source>
</evidence>
<dbReference type="AlphaFoldDB" id="A0A7W9SW80"/>
<name>A0A7W9SW80_ARMRO</name>
<evidence type="ECO:0000259" key="8">
    <source>
        <dbReference type="PROSITE" id="PS50928"/>
    </source>
</evidence>
<dbReference type="Gene3D" id="1.10.3720.10">
    <property type="entry name" value="MetI-like"/>
    <property type="match status" value="1"/>
</dbReference>
<feature type="transmembrane region" description="Helical" evidence="7">
    <location>
        <begin position="132"/>
        <end position="154"/>
    </location>
</feature>
<keyword evidence="6 7" id="KW-0472">Membrane</keyword>
<evidence type="ECO:0000256" key="6">
    <source>
        <dbReference type="ARBA" id="ARBA00023136"/>
    </source>
</evidence>
<evidence type="ECO:0000313" key="9">
    <source>
        <dbReference type="EMBL" id="MBB6054007.1"/>
    </source>
</evidence>
<evidence type="ECO:0000256" key="1">
    <source>
        <dbReference type="ARBA" id="ARBA00004651"/>
    </source>
</evidence>
<dbReference type="GO" id="GO:0055085">
    <property type="term" value="P:transmembrane transport"/>
    <property type="evidence" value="ECO:0007669"/>
    <property type="project" value="InterPro"/>
</dbReference>
<dbReference type="PANTHER" id="PTHR43744">
    <property type="entry name" value="ABC TRANSPORTER PERMEASE PROTEIN MG189-RELATED-RELATED"/>
    <property type="match status" value="1"/>
</dbReference>
<feature type="transmembrane region" description="Helical" evidence="7">
    <location>
        <begin position="175"/>
        <end position="200"/>
    </location>
</feature>
<feature type="transmembrane region" description="Helical" evidence="7">
    <location>
        <begin position="101"/>
        <end position="126"/>
    </location>
</feature>
<keyword evidence="2 7" id="KW-0813">Transport</keyword>
<evidence type="ECO:0000256" key="3">
    <source>
        <dbReference type="ARBA" id="ARBA00022475"/>
    </source>
</evidence>
<dbReference type="RefSeq" id="WP_184204092.1">
    <property type="nucleotide sequence ID" value="NZ_JACHGW010000011.1"/>
</dbReference>
<comment type="caution">
    <text evidence="9">The sequence shown here is derived from an EMBL/GenBank/DDBJ whole genome shotgun (WGS) entry which is preliminary data.</text>
</comment>
<keyword evidence="3" id="KW-1003">Cell membrane</keyword>
<evidence type="ECO:0000256" key="2">
    <source>
        <dbReference type="ARBA" id="ARBA00022448"/>
    </source>
</evidence>
<keyword evidence="9" id="KW-0762">Sugar transport</keyword>
<evidence type="ECO:0000313" key="10">
    <source>
        <dbReference type="Proteomes" id="UP000520814"/>
    </source>
</evidence>
<organism evidence="9 10">
    <name type="scientific">Armatimonas rosea</name>
    <dbReference type="NCBI Taxonomy" id="685828"/>
    <lineage>
        <taxon>Bacteria</taxon>
        <taxon>Bacillati</taxon>
        <taxon>Armatimonadota</taxon>
        <taxon>Armatimonadia</taxon>
        <taxon>Armatimonadales</taxon>
        <taxon>Armatimonadaceae</taxon>
        <taxon>Armatimonas</taxon>
    </lineage>
</organism>
<comment type="similarity">
    <text evidence="7">Belongs to the binding-protein-dependent transport system permease family.</text>
</comment>
<reference evidence="9 10" key="1">
    <citation type="submission" date="2020-08" db="EMBL/GenBank/DDBJ databases">
        <title>Genomic Encyclopedia of Type Strains, Phase IV (KMG-IV): sequencing the most valuable type-strain genomes for metagenomic binning, comparative biology and taxonomic classification.</title>
        <authorList>
            <person name="Goeker M."/>
        </authorList>
    </citation>
    <scope>NUCLEOTIDE SEQUENCE [LARGE SCALE GENOMIC DNA]</scope>
    <source>
        <strain evidence="9 10">DSM 23562</strain>
    </source>
</reference>
<dbReference type="EMBL" id="JACHGW010000011">
    <property type="protein sequence ID" value="MBB6054007.1"/>
    <property type="molecule type" value="Genomic_DNA"/>
</dbReference>
<keyword evidence="4 7" id="KW-0812">Transmembrane</keyword>
<gene>
    <name evidence="9" type="ORF">HNQ39_005854</name>
</gene>
<keyword evidence="10" id="KW-1185">Reference proteome</keyword>
<proteinExistence type="inferred from homology"/>
<dbReference type="InterPro" id="IPR000515">
    <property type="entry name" value="MetI-like"/>
</dbReference>
<dbReference type="SUPFAM" id="SSF161098">
    <property type="entry name" value="MetI-like"/>
    <property type="match status" value="1"/>
</dbReference>
<dbReference type="PROSITE" id="PS50928">
    <property type="entry name" value="ABC_TM1"/>
    <property type="match status" value="1"/>
</dbReference>
<evidence type="ECO:0000256" key="5">
    <source>
        <dbReference type="ARBA" id="ARBA00022989"/>
    </source>
</evidence>
<feature type="domain" description="ABC transmembrane type-1" evidence="8">
    <location>
        <begin position="64"/>
        <end position="254"/>
    </location>
</feature>
<dbReference type="Pfam" id="PF00528">
    <property type="entry name" value="BPD_transp_1"/>
    <property type="match status" value="1"/>
</dbReference>
<dbReference type="CDD" id="cd06261">
    <property type="entry name" value="TM_PBP2"/>
    <property type="match status" value="1"/>
</dbReference>
<protein>
    <submittedName>
        <fullName evidence="9">Multiple sugar transport system permease protein</fullName>
    </submittedName>
</protein>
<feature type="transmembrane region" description="Helical" evidence="7">
    <location>
        <begin position="67"/>
        <end position="89"/>
    </location>
</feature>
<dbReference type="Proteomes" id="UP000520814">
    <property type="component" value="Unassembled WGS sequence"/>
</dbReference>
<keyword evidence="5 7" id="KW-1133">Transmembrane helix</keyword>
<evidence type="ECO:0000256" key="7">
    <source>
        <dbReference type="RuleBase" id="RU363032"/>
    </source>
</evidence>